<name>A0A4R6WH55_9SPHI</name>
<feature type="transmembrane region" description="Helical" evidence="1">
    <location>
        <begin position="116"/>
        <end position="133"/>
    </location>
</feature>
<sequence length="210" mass="23545">MREITFLGTTLLFLLLFYWATGQGRKSLLINGTWAIVISILSLGDIFSANPKLFLAALIGTILVNITVYREERGTHFRVAPLLIIQSLRIIVELYLYNLYLNKLLPKVMTFRGSNFDIFIGVSALLFLLLYTFRNVILQTPVFIIWNYVGILSLVSVVVTGVLSSPVPIQQFGFEQPNTAVLVFPYALLPTIIVPIAIHSHLLLLPASRP</sequence>
<accession>A0A4R6WH55</accession>
<feature type="transmembrane region" description="Helical" evidence="1">
    <location>
        <begin position="183"/>
        <end position="205"/>
    </location>
</feature>
<gene>
    <name evidence="2" type="ORF">CLV99_0962</name>
</gene>
<dbReference type="Proteomes" id="UP000295292">
    <property type="component" value="Unassembled WGS sequence"/>
</dbReference>
<keyword evidence="3" id="KW-1185">Reference proteome</keyword>
<feature type="transmembrane region" description="Helical" evidence="1">
    <location>
        <begin position="77"/>
        <end position="96"/>
    </location>
</feature>
<dbReference type="OrthoDB" id="675847at2"/>
<comment type="caution">
    <text evidence="2">The sequence shown here is derived from an EMBL/GenBank/DDBJ whole genome shotgun (WGS) entry which is preliminary data.</text>
</comment>
<evidence type="ECO:0000313" key="2">
    <source>
        <dbReference type="EMBL" id="TDQ79520.1"/>
    </source>
</evidence>
<dbReference type="EMBL" id="SNYV01000011">
    <property type="protein sequence ID" value="TDQ79520.1"/>
    <property type="molecule type" value="Genomic_DNA"/>
</dbReference>
<organism evidence="2 3">
    <name type="scientific">Sphingobacterium yanglingense</name>
    <dbReference type="NCBI Taxonomy" id="1437280"/>
    <lineage>
        <taxon>Bacteria</taxon>
        <taxon>Pseudomonadati</taxon>
        <taxon>Bacteroidota</taxon>
        <taxon>Sphingobacteriia</taxon>
        <taxon>Sphingobacteriales</taxon>
        <taxon>Sphingobacteriaceae</taxon>
        <taxon>Sphingobacterium</taxon>
    </lineage>
</organism>
<evidence type="ECO:0000313" key="3">
    <source>
        <dbReference type="Proteomes" id="UP000295292"/>
    </source>
</evidence>
<keyword evidence="1" id="KW-1133">Transmembrane helix</keyword>
<proteinExistence type="predicted"/>
<feature type="transmembrane region" description="Helical" evidence="1">
    <location>
        <begin position="6"/>
        <end position="21"/>
    </location>
</feature>
<reference evidence="2 3" key="1">
    <citation type="submission" date="2019-03" db="EMBL/GenBank/DDBJ databases">
        <title>Genomic Encyclopedia of Archaeal and Bacterial Type Strains, Phase II (KMG-II): from individual species to whole genera.</title>
        <authorList>
            <person name="Goeker M."/>
        </authorList>
    </citation>
    <scope>NUCLEOTIDE SEQUENCE [LARGE SCALE GENOMIC DNA]</scope>
    <source>
        <strain evidence="2 3">DSM 28353</strain>
    </source>
</reference>
<feature type="transmembrane region" description="Helical" evidence="1">
    <location>
        <begin position="145"/>
        <end position="163"/>
    </location>
</feature>
<keyword evidence="1" id="KW-0472">Membrane</keyword>
<feature type="transmembrane region" description="Helical" evidence="1">
    <location>
        <begin position="28"/>
        <end position="47"/>
    </location>
</feature>
<evidence type="ECO:0000256" key="1">
    <source>
        <dbReference type="SAM" id="Phobius"/>
    </source>
</evidence>
<keyword evidence="1" id="KW-0812">Transmembrane</keyword>
<dbReference type="AlphaFoldDB" id="A0A4R6WH55"/>
<dbReference type="RefSeq" id="WP_133583308.1">
    <property type="nucleotide sequence ID" value="NZ_SNYV01000011.1"/>
</dbReference>
<protein>
    <submittedName>
        <fullName evidence="2">Uncharacterized protein</fullName>
    </submittedName>
</protein>
<feature type="transmembrane region" description="Helical" evidence="1">
    <location>
        <begin position="53"/>
        <end position="70"/>
    </location>
</feature>